<dbReference type="CDD" id="cd00610">
    <property type="entry name" value="OAT_like"/>
    <property type="match status" value="1"/>
</dbReference>
<dbReference type="EMBL" id="QGTJ01000001">
    <property type="protein sequence ID" value="PWV65569.1"/>
    <property type="molecule type" value="Genomic_DNA"/>
</dbReference>
<dbReference type="PANTHER" id="PTHR43094">
    <property type="entry name" value="AMINOTRANSFERASE"/>
    <property type="match status" value="1"/>
</dbReference>
<dbReference type="PANTHER" id="PTHR43094:SF1">
    <property type="entry name" value="AMINOTRANSFERASE CLASS-III"/>
    <property type="match status" value="1"/>
</dbReference>
<dbReference type="InterPro" id="IPR015424">
    <property type="entry name" value="PyrdxlP-dep_Trfase"/>
</dbReference>
<dbReference type="InterPro" id="IPR015421">
    <property type="entry name" value="PyrdxlP-dep_Trfase_major"/>
</dbReference>
<dbReference type="RefSeq" id="WP_110016575.1">
    <property type="nucleotide sequence ID" value="NZ_QGTJ01000001.1"/>
</dbReference>
<dbReference type="SUPFAM" id="SSF53383">
    <property type="entry name" value="PLP-dependent transferases"/>
    <property type="match status" value="1"/>
</dbReference>
<dbReference type="GO" id="GO:0030170">
    <property type="term" value="F:pyridoxal phosphate binding"/>
    <property type="evidence" value="ECO:0007669"/>
    <property type="project" value="InterPro"/>
</dbReference>
<reference evidence="5 6" key="1">
    <citation type="submission" date="2018-05" db="EMBL/GenBank/DDBJ databases">
        <title>Genomic Encyclopedia of Type Strains, Phase IV (KMG-IV): sequencing the most valuable type-strain genomes for metagenomic binning, comparative biology and taxonomic classification.</title>
        <authorList>
            <person name="Goeker M."/>
        </authorList>
    </citation>
    <scope>NUCLEOTIDE SEQUENCE [LARGE SCALE GENOMIC DNA]</scope>
    <source>
        <strain evidence="5 6">DSM 23606</strain>
    </source>
</reference>
<dbReference type="InterPro" id="IPR015422">
    <property type="entry name" value="PyrdxlP-dep_Trfase_small"/>
</dbReference>
<proteinExistence type="inferred from homology"/>
<feature type="compositionally biased region" description="Pro residues" evidence="4">
    <location>
        <begin position="1"/>
        <end position="11"/>
    </location>
</feature>
<evidence type="ECO:0000256" key="2">
    <source>
        <dbReference type="ARBA" id="ARBA00022898"/>
    </source>
</evidence>
<comment type="similarity">
    <text evidence="1 3">Belongs to the class-III pyridoxal-phosphate-dependent aminotransferase family.</text>
</comment>
<dbReference type="AlphaFoldDB" id="A0A317N485"/>
<sequence length="463" mass="49461">MTARPGPPAPRPGEGDTNTGSRRAQWQAAQLGPHSRALVKRDAAVFLRQSVSTPCLSAVVRAEGSWIEDADGRRYLDFHGNNVHHIGYAHPRLLAAIREQLDALSFAPRRFTCEPAVALAEKLVELAPAGLERVLFATGGSDAIEIALKLARAATGRFKTISFWDAFHGAGFGAASVGGEALFRSGPIGPLLSGCEHVPPFACYRCPYGHRGRDGAPPYPDCGLSCAQMVRYVLEREGDVAAVIAEPARVVPYLPPPGFWQSVREACDAHGTLLIFDEIPSGLGKSGRLFACEHEGVTPDILVLGKALGGGVLPIAATLCRAELDVGADWAFGHYTHEKNPVTARAALETLAIIVDEGLVEHARALGDYALGRLRALQQRHALIGDVRGRGLLLGVELVRDRVSREPANAEAEAVLYACLSRGLSFKTTLGNVLTLTPPLTLSRMEMDLALDILDDALTETGT</sequence>
<accession>A0A317N485</accession>
<dbReference type="OrthoDB" id="9801052at2"/>
<keyword evidence="6" id="KW-1185">Reference proteome</keyword>
<evidence type="ECO:0000313" key="5">
    <source>
        <dbReference type="EMBL" id="PWV65569.1"/>
    </source>
</evidence>
<dbReference type="Pfam" id="PF00202">
    <property type="entry name" value="Aminotran_3"/>
    <property type="match status" value="1"/>
</dbReference>
<dbReference type="NCBIfam" id="NF004755">
    <property type="entry name" value="PRK06082.1"/>
    <property type="match status" value="1"/>
</dbReference>
<keyword evidence="5" id="KW-0808">Transferase</keyword>
<evidence type="ECO:0000313" key="6">
    <source>
        <dbReference type="Proteomes" id="UP000246569"/>
    </source>
</evidence>
<organism evidence="5 6">
    <name type="scientific">Plasticicumulans acidivorans</name>
    <dbReference type="NCBI Taxonomy" id="886464"/>
    <lineage>
        <taxon>Bacteria</taxon>
        <taxon>Pseudomonadati</taxon>
        <taxon>Pseudomonadota</taxon>
        <taxon>Gammaproteobacteria</taxon>
        <taxon>Candidatus Competibacteraceae</taxon>
        <taxon>Plasticicumulans</taxon>
    </lineage>
</organism>
<dbReference type="Proteomes" id="UP000246569">
    <property type="component" value="Unassembled WGS sequence"/>
</dbReference>
<evidence type="ECO:0000256" key="1">
    <source>
        <dbReference type="ARBA" id="ARBA00008954"/>
    </source>
</evidence>
<protein>
    <submittedName>
        <fullName evidence="5">4-aminobutyrate aminotransferase</fullName>
    </submittedName>
</protein>
<dbReference type="Gene3D" id="3.90.1150.10">
    <property type="entry name" value="Aspartate Aminotransferase, domain 1"/>
    <property type="match status" value="1"/>
</dbReference>
<name>A0A317N485_9GAMM</name>
<evidence type="ECO:0000256" key="4">
    <source>
        <dbReference type="SAM" id="MobiDB-lite"/>
    </source>
</evidence>
<dbReference type="GO" id="GO:0008483">
    <property type="term" value="F:transaminase activity"/>
    <property type="evidence" value="ECO:0007669"/>
    <property type="project" value="UniProtKB-KW"/>
</dbReference>
<feature type="region of interest" description="Disordered" evidence="4">
    <location>
        <begin position="1"/>
        <end position="24"/>
    </location>
</feature>
<dbReference type="InterPro" id="IPR005814">
    <property type="entry name" value="Aminotrans_3"/>
</dbReference>
<evidence type="ECO:0000256" key="3">
    <source>
        <dbReference type="RuleBase" id="RU003560"/>
    </source>
</evidence>
<dbReference type="Gene3D" id="3.40.640.10">
    <property type="entry name" value="Type I PLP-dependent aspartate aminotransferase-like (Major domain)"/>
    <property type="match status" value="1"/>
</dbReference>
<keyword evidence="5" id="KW-0032">Aminotransferase</keyword>
<gene>
    <name evidence="5" type="ORF">C7443_10153</name>
</gene>
<comment type="caution">
    <text evidence="5">The sequence shown here is derived from an EMBL/GenBank/DDBJ whole genome shotgun (WGS) entry which is preliminary data.</text>
</comment>
<keyword evidence="2 3" id="KW-0663">Pyridoxal phosphate</keyword>
<dbReference type="PIRSF" id="PIRSF000521">
    <property type="entry name" value="Transaminase_4ab_Lys_Orn"/>
    <property type="match status" value="1"/>
</dbReference>